<feature type="transmembrane region" description="Helical" evidence="1">
    <location>
        <begin position="12"/>
        <end position="28"/>
    </location>
</feature>
<protein>
    <submittedName>
        <fullName evidence="2">DUF3054 domain-containing protein</fullName>
    </submittedName>
</protein>
<reference evidence="2 3" key="1">
    <citation type="journal article" date="2019" name="Int. J. Syst. Evol. Microbiol.">
        <title>The Global Catalogue of Microorganisms (GCM) 10K type strain sequencing project: providing services to taxonomists for standard genome sequencing and annotation.</title>
        <authorList>
            <consortium name="The Broad Institute Genomics Platform"/>
            <consortium name="The Broad Institute Genome Sequencing Center for Infectious Disease"/>
            <person name="Wu L."/>
            <person name="Ma J."/>
        </authorList>
    </citation>
    <scope>NUCLEOTIDE SEQUENCE [LARGE SCALE GENOMIC DNA]</scope>
    <source>
        <strain evidence="2 3">XZGYJ-43</strain>
    </source>
</reference>
<feature type="transmembrane region" description="Helical" evidence="1">
    <location>
        <begin position="80"/>
        <end position="100"/>
    </location>
</feature>
<feature type="transmembrane region" description="Helical" evidence="1">
    <location>
        <begin position="106"/>
        <end position="126"/>
    </location>
</feature>
<keyword evidence="1" id="KW-0812">Transmembrane</keyword>
<sequence>MDLFDVDDRTARLFVLGDVLAILAFVLVGELSHGIDPLARPLYVAETALPFVVGWAFAGSALGAYSVRARESLRVGLPRAFVAWLAADAVAQALRALPFFHGDAALTFYLVAAAFGGALLLGWRALATTVLAR</sequence>
<evidence type="ECO:0000313" key="2">
    <source>
        <dbReference type="EMBL" id="MFC7199337.1"/>
    </source>
</evidence>
<dbReference type="EMBL" id="JBHTAR010000011">
    <property type="protein sequence ID" value="MFC7199337.1"/>
    <property type="molecule type" value="Genomic_DNA"/>
</dbReference>
<dbReference type="RefSeq" id="WP_279529271.1">
    <property type="nucleotide sequence ID" value="NZ_CP122312.1"/>
</dbReference>
<dbReference type="Pfam" id="PF11255">
    <property type="entry name" value="DUF3054"/>
    <property type="match status" value="1"/>
</dbReference>
<keyword evidence="1" id="KW-0472">Membrane</keyword>
<feature type="transmembrane region" description="Helical" evidence="1">
    <location>
        <begin position="48"/>
        <end position="68"/>
    </location>
</feature>
<dbReference type="InterPro" id="IPR021414">
    <property type="entry name" value="DUF3054"/>
</dbReference>
<accession>A0ABD5Z282</accession>
<evidence type="ECO:0000256" key="1">
    <source>
        <dbReference type="SAM" id="Phobius"/>
    </source>
</evidence>
<evidence type="ECO:0000313" key="3">
    <source>
        <dbReference type="Proteomes" id="UP001596447"/>
    </source>
</evidence>
<organism evidence="2 3">
    <name type="scientific">Halospeciosus flavus</name>
    <dbReference type="NCBI Taxonomy" id="3032283"/>
    <lineage>
        <taxon>Archaea</taxon>
        <taxon>Methanobacteriati</taxon>
        <taxon>Methanobacteriota</taxon>
        <taxon>Stenosarchaea group</taxon>
        <taxon>Halobacteria</taxon>
        <taxon>Halobacteriales</taxon>
        <taxon>Halobacteriaceae</taxon>
        <taxon>Halospeciosus</taxon>
    </lineage>
</organism>
<keyword evidence="1" id="KW-1133">Transmembrane helix</keyword>
<dbReference type="Proteomes" id="UP001596447">
    <property type="component" value="Unassembled WGS sequence"/>
</dbReference>
<proteinExistence type="predicted"/>
<keyword evidence="3" id="KW-1185">Reference proteome</keyword>
<name>A0ABD5Z282_9EURY</name>
<dbReference type="AlphaFoldDB" id="A0ABD5Z282"/>
<gene>
    <name evidence="2" type="ORF">ACFQJ9_07910</name>
</gene>
<comment type="caution">
    <text evidence="2">The sequence shown here is derived from an EMBL/GenBank/DDBJ whole genome shotgun (WGS) entry which is preliminary data.</text>
</comment>